<sequence>MYNMQHHDKLVGSRKRSEKRNSKRFLSDYRGVTAIEFALIAPVLFGIVLAILELGLSMLVEVVLDNAVAEAARQIRTGQVHLAQQNGEYNKTKFKNVILENGAGLLKAIEDKIFVDVEAFEDFGDIREYQPLVEDGAVVMEQNWDPGEASDVVIVQVVCAWPMITSTMVSLFGQAEGGSRILVATEIFRNEPF</sequence>
<evidence type="ECO:0000259" key="2">
    <source>
        <dbReference type="Pfam" id="PF07811"/>
    </source>
</evidence>
<gene>
    <name evidence="3" type="ORF">SAMN05444141_106223</name>
</gene>
<dbReference type="InterPro" id="IPR012495">
    <property type="entry name" value="TadE-like_dom"/>
</dbReference>
<feature type="domain" description="TadE-like" evidence="2">
    <location>
        <begin position="31"/>
        <end position="73"/>
    </location>
</feature>
<organism evidence="3 4">
    <name type="scientific">Pseudovibrio denitrificans</name>
    <dbReference type="NCBI Taxonomy" id="258256"/>
    <lineage>
        <taxon>Bacteria</taxon>
        <taxon>Pseudomonadati</taxon>
        <taxon>Pseudomonadota</taxon>
        <taxon>Alphaproteobacteria</taxon>
        <taxon>Hyphomicrobiales</taxon>
        <taxon>Stappiaceae</taxon>
        <taxon>Pseudovibrio</taxon>
    </lineage>
</organism>
<dbReference type="RefSeq" id="WP_054784303.1">
    <property type="nucleotide sequence ID" value="NZ_FPBD01000006.1"/>
</dbReference>
<keyword evidence="1" id="KW-0472">Membrane</keyword>
<name>A0A1I7CPE2_9HYPH</name>
<keyword evidence="1" id="KW-0812">Transmembrane</keyword>
<evidence type="ECO:0000313" key="4">
    <source>
        <dbReference type="Proteomes" id="UP000183371"/>
    </source>
</evidence>
<keyword evidence="1" id="KW-1133">Transmembrane helix</keyword>
<dbReference type="EMBL" id="FPBD01000006">
    <property type="protein sequence ID" value="SFU01258.1"/>
    <property type="molecule type" value="Genomic_DNA"/>
</dbReference>
<feature type="transmembrane region" description="Helical" evidence="1">
    <location>
        <begin position="29"/>
        <end position="52"/>
    </location>
</feature>
<reference evidence="4" key="1">
    <citation type="submission" date="2016-10" db="EMBL/GenBank/DDBJ databases">
        <authorList>
            <person name="Varghese N."/>
            <person name="Submissions S."/>
        </authorList>
    </citation>
    <scope>NUCLEOTIDE SEQUENCE [LARGE SCALE GENOMIC DNA]</scope>
    <source>
        <strain evidence="4">DSM 17465</strain>
    </source>
</reference>
<keyword evidence="4" id="KW-1185">Reference proteome</keyword>
<dbReference type="Proteomes" id="UP000183371">
    <property type="component" value="Unassembled WGS sequence"/>
</dbReference>
<proteinExistence type="predicted"/>
<dbReference type="Pfam" id="PF07811">
    <property type="entry name" value="TadE"/>
    <property type="match status" value="1"/>
</dbReference>
<accession>A0A1I7CPE2</accession>
<protein>
    <submittedName>
        <fullName evidence="3">TadE-like protein</fullName>
    </submittedName>
</protein>
<evidence type="ECO:0000313" key="3">
    <source>
        <dbReference type="EMBL" id="SFU01258.1"/>
    </source>
</evidence>
<dbReference type="AlphaFoldDB" id="A0A1I7CPE2"/>
<evidence type="ECO:0000256" key="1">
    <source>
        <dbReference type="SAM" id="Phobius"/>
    </source>
</evidence>